<evidence type="ECO:0000313" key="12">
    <source>
        <dbReference type="Proteomes" id="UP001501310"/>
    </source>
</evidence>
<evidence type="ECO:0000256" key="1">
    <source>
        <dbReference type="ARBA" id="ARBA00004442"/>
    </source>
</evidence>
<keyword evidence="6" id="KW-0653">Protein transport</keyword>
<evidence type="ECO:0000256" key="7">
    <source>
        <dbReference type="ARBA" id="ARBA00023136"/>
    </source>
</evidence>
<evidence type="ECO:0000256" key="4">
    <source>
        <dbReference type="ARBA" id="ARBA00022452"/>
    </source>
</evidence>
<reference evidence="12" key="1">
    <citation type="journal article" date="2019" name="Int. J. Syst. Evol. Microbiol.">
        <title>The Global Catalogue of Microorganisms (GCM) 10K type strain sequencing project: providing services to taxonomists for standard genome sequencing and annotation.</title>
        <authorList>
            <consortium name="The Broad Institute Genomics Platform"/>
            <consortium name="The Broad Institute Genome Sequencing Center for Infectious Disease"/>
            <person name="Wu L."/>
            <person name="Ma J."/>
        </authorList>
    </citation>
    <scope>NUCLEOTIDE SEQUENCE [LARGE SCALE GENOMIC DNA]</scope>
    <source>
        <strain evidence="12">JCM 16603</strain>
    </source>
</reference>
<organism evidence="11 12">
    <name type="scientific">Sphingomonas humi</name>
    <dbReference type="NCBI Taxonomy" id="335630"/>
    <lineage>
        <taxon>Bacteria</taxon>
        <taxon>Pseudomonadati</taxon>
        <taxon>Pseudomonadota</taxon>
        <taxon>Alphaproteobacteria</taxon>
        <taxon>Sphingomonadales</taxon>
        <taxon>Sphingomonadaceae</taxon>
        <taxon>Sphingomonas</taxon>
    </lineage>
</organism>
<evidence type="ECO:0000256" key="5">
    <source>
        <dbReference type="ARBA" id="ARBA00022692"/>
    </source>
</evidence>
<dbReference type="InterPro" id="IPR005565">
    <property type="entry name" value="Hemolysn_activator_HlyB_C"/>
</dbReference>
<keyword evidence="8" id="KW-0998">Cell outer membrane</keyword>
<sequence length="547" mass="58286">MLLAAQPALAQVTPPSLPSQSDISRSRVTLPPPKTPDFDLRIQRPEKAPVARAIDEVDFAVTGIMVDGATAFPPDQVNAFFAPLVGKTVGLEALREAATRLENLYSRKGFFLSRVFVPPQQVKDGVLTVRVIEGYIGDIYVEGMDRGSRARVEAMLAPLLKRKPIDLASVERRLLVLNDLPGLSGTSVLRPGADLGASDLVVTLAKPADLYQVTVNNSASKILGPWSYSALPVINRPFSLPGTLLLGVSAGGRKIEAVRSANLRYSVPIGTSGLIASLGGVIARSRPAGSLRPLEIQSDLTSLSLRSRYPILRGRKHSLFLEAGLAVNRFVTDILGQRIVDDRSTVGDVGLIYQQNGWLAGSTTVALGVAQGLPILGAGDKAAPFPSVLGFDPGFTKLTYTIQRTQRLPRGFSALAALQGQYSSSKLLAGELVSFGGPSIGRGYDPSAIAGDRGIGGLFEVRRDVRVKALGFYTAQPYVFADAARVTTLATVLGPRSSERIHSIGAGFRLFHPHGSIDLQIADAGRRLGSADERRNPRILISTSVGF</sequence>
<dbReference type="PROSITE" id="PS51779">
    <property type="entry name" value="POTRA"/>
    <property type="match status" value="1"/>
</dbReference>
<dbReference type="PANTHER" id="PTHR34597:SF6">
    <property type="entry name" value="BLR6126 PROTEIN"/>
    <property type="match status" value="1"/>
</dbReference>
<dbReference type="Pfam" id="PF08479">
    <property type="entry name" value="POTRA_2"/>
    <property type="match status" value="1"/>
</dbReference>
<evidence type="ECO:0000256" key="9">
    <source>
        <dbReference type="SAM" id="MobiDB-lite"/>
    </source>
</evidence>
<comment type="similarity">
    <text evidence="2">Belongs to the TPS (TC 1.B.20) family.</text>
</comment>
<dbReference type="EMBL" id="BAAAZD010000002">
    <property type="protein sequence ID" value="GAA4010736.1"/>
    <property type="molecule type" value="Genomic_DNA"/>
</dbReference>
<keyword evidence="5" id="KW-0812">Transmembrane</keyword>
<gene>
    <name evidence="11" type="ORF">GCM10022211_26550</name>
</gene>
<dbReference type="Gene3D" id="2.40.160.50">
    <property type="entry name" value="membrane protein fhac: a member of the omp85/tpsb transporter family"/>
    <property type="match status" value="1"/>
</dbReference>
<keyword evidence="7" id="KW-0472">Membrane</keyword>
<dbReference type="Proteomes" id="UP001501310">
    <property type="component" value="Unassembled WGS sequence"/>
</dbReference>
<evidence type="ECO:0000256" key="3">
    <source>
        <dbReference type="ARBA" id="ARBA00022448"/>
    </source>
</evidence>
<keyword evidence="12" id="KW-1185">Reference proteome</keyword>
<feature type="compositionally biased region" description="Polar residues" evidence="9">
    <location>
        <begin position="18"/>
        <end position="27"/>
    </location>
</feature>
<keyword evidence="3" id="KW-0813">Transport</keyword>
<feature type="region of interest" description="Disordered" evidence="9">
    <location>
        <begin position="1"/>
        <end position="36"/>
    </location>
</feature>
<dbReference type="InterPro" id="IPR034746">
    <property type="entry name" value="POTRA"/>
</dbReference>
<dbReference type="InterPro" id="IPR051544">
    <property type="entry name" value="TPS_OM_transporter"/>
</dbReference>
<comment type="caution">
    <text evidence="11">The sequence shown here is derived from an EMBL/GenBank/DDBJ whole genome shotgun (WGS) entry which is preliminary data.</text>
</comment>
<comment type="subcellular location">
    <subcellularLocation>
        <location evidence="1">Cell outer membrane</location>
    </subcellularLocation>
</comment>
<dbReference type="Gene3D" id="3.10.20.310">
    <property type="entry name" value="membrane protein fhac"/>
    <property type="match status" value="1"/>
</dbReference>
<evidence type="ECO:0000256" key="2">
    <source>
        <dbReference type="ARBA" id="ARBA00009055"/>
    </source>
</evidence>
<dbReference type="RefSeq" id="WP_344711169.1">
    <property type="nucleotide sequence ID" value="NZ_BAAAZD010000002.1"/>
</dbReference>
<evidence type="ECO:0000259" key="10">
    <source>
        <dbReference type="PROSITE" id="PS51779"/>
    </source>
</evidence>
<name>A0ABP7SES9_9SPHN</name>
<accession>A0ABP7SES9</accession>
<dbReference type="PANTHER" id="PTHR34597">
    <property type="entry name" value="SLR1661 PROTEIN"/>
    <property type="match status" value="1"/>
</dbReference>
<evidence type="ECO:0000256" key="8">
    <source>
        <dbReference type="ARBA" id="ARBA00023237"/>
    </source>
</evidence>
<evidence type="ECO:0000313" key="11">
    <source>
        <dbReference type="EMBL" id="GAA4010736.1"/>
    </source>
</evidence>
<protein>
    <recommendedName>
        <fullName evidence="10">POTRA domain-containing protein</fullName>
    </recommendedName>
</protein>
<dbReference type="Pfam" id="PF03865">
    <property type="entry name" value="ShlB"/>
    <property type="match status" value="1"/>
</dbReference>
<dbReference type="InterPro" id="IPR013686">
    <property type="entry name" value="Polypept-transport_assoc_ShlB"/>
</dbReference>
<keyword evidence="4" id="KW-1134">Transmembrane beta strand</keyword>
<evidence type="ECO:0000256" key="6">
    <source>
        <dbReference type="ARBA" id="ARBA00022927"/>
    </source>
</evidence>
<proteinExistence type="inferred from homology"/>
<feature type="domain" description="POTRA" evidence="10">
    <location>
        <begin position="59"/>
        <end position="134"/>
    </location>
</feature>